<reference evidence="2 3" key="1">
    <citation type="submission" date="2016-01" db="EMBL/GenBank/DDBJ databases">
        <title>Whole genome sequencing of Myroides marinus L41.</title>
        <authorList>
            <person name="Hong K.W."/>
        </authorList>
    </citation>
    <scope>NUCLEOTIDE SEQUENCE [LARGE SCALE GENOMIC DNA]</scope>
    <source>
        <strain evidence="2 3">L41</strain>
    </source>
</reference>
<evidence type="ECO:0000313" key="2">
    <source>
        <dbReference type="EMBL" id="KZE75487.1"/>
    </source>
</evidence>
<feature type="transmembrane region" description="Helical" evidence="1">
    <location>
        <begin position="52"/>
        <end position="72"/>
    </location>
</feature>
<keyword evidence="1" id="KW-0472">Membrane</keyword>
<accession>A0A163VW94</accession>
<gene>
    <name evidence="2" type="ORF">AV926_01760</name>
</gene>
<keyword evidence="1" id="KW-1133">Transmembrane helix</keyword>
<name>A0A163VW94_9FLAO</name>
<dbReference type="Proteomes" id="UP000076630">
    <property type="component" value="Unassembled WGS sequence"/>
</dbReference>
<keyword evidence="3" id="KW-1185">Reference proteome</keyword>
<feature type="transmembrane region" description="Helical" evidence="1">
    <location>
        <begin position="20"/>
        <end position="40"/>
    </location>
</feature>
<keyword evidence="1" id="KW-0812">Transmembrane</keyword>
<evidence type="ECO:0000256" key="1">
    <source>
        <dbReference type="SAM" id="Phobius"/>
    </source>
</evidence>
<organism evidence="2 3">
    <name type="scientific">Myroides marinus</name>
    <dbReference type="NCBI Taxonomy" id="703342"/>
    <lineage>
        <taxon>Bacteria</taxon>
        <taxon>Pseudomonadati</taxon>
        <taxon>Bacteroidota</taxon>
        <taxon>Flavobacteriia</taxon>
        <taxon>Flavobacteriales</taxon>
        <taxon>Flavobacteriaceae</taxon>
        <taxon>Myroides</taxon>
    </lineage>
</organism>
<comment type="caution">
    <text evidence="2">The sequence shown here is derived from an EMBL/GenBank/DDBJ whole genome shotgun (WGS) entry which is preliminary data.</text>
</comment>
<sequence length="75" mass="8942">MFVYGEYVFNISLILSNDLLVNYMILGWALLWFALFFVYYIIQVVSKRENRFVFNFVVFMIGLIAVPIFILVKFV</sequence>
<proteinExistence type="predicted"/>
<evidence type="ECO:0000313" key="3">
    <source>
        <dbReference type="Proteomes" id="UP000076630"/>
    </source>
</evidence>
<protein>
    <submittedName>
        <fullName evidence="2">Uncharacterized protein</fullName>
    </submittedName>
</protein>
<dbReference type="AlphaFoldDB" id="A0A163VW94"/>
<dbReference type="EMBL" id="LQNU01000083">
    <property type="protein sequence ID" value="KZE75487.1"/>
    <property type="molecule type" value="Genomic_DNA"/>
</dbReference>